<accession>A0A1B2HSF2</accession>
<proteinExistence type="predicted"/>
<evidence type="ECO:0000313" key="2">
    <source>
        <dbReference type="Proteomes" id="UP000093053"/>
    </source>
</evidence>
<dbReference type="OrthoDB" id="8781389at2"/>
<reference evidence="1 2" key="1">
    <citation type="submission" date="2016-07" db="EMBL/GenBank/DDBJ databases">
        <title>Complete genome sequence of the Lentzea guizhouensis DHS C013.</title>
        <authorList>
            <person name="Cao C."/>
        </authorList>
    </citation>
    <scope>NUCLEOTIDE SEQUENCE [LARGE SCALE GENOMIC DNA]</scope>
    <source>
        <strain evidence="1 2">DHS C013</strain>
    </source>
</reference>
<dbReference type="STRING" id="1586287.BBK82_36065"/>
<dbReference type="KEGG" id="led:BBK82_36065"/>
<sequence>MADLEYLLTRAWNPDTRPLAEEAWRCYNAGAIRASIAATWTAVTADITAKLILLADNGDAAAAAFRSEVYAAQDKGIHPDGVRSMQNIEAALLAKAFDLELVDSIGQRELERIREDRNLSVHPSLRRSGEVYEPPPETARGHLTVALTTLLTLPPTQGGKIVEAYLDYTCDPSFVPVPLHIQTTFFAHVRTSARTNITKLAAKHALRELNPDGRLPAIEYADRSAVVLAAFAEQDRELVRSVVAAQRDHFQRLDGAAQLRALVRLGDQDYFWDMVDNPLRDLLQGLVEARLEDSVSLHTDWVPLPTDLTAILASVASSPARERLPELERRFNQLNTFHKMNVVAARPARYFVPAVLSFIAEAWSFRVGEQAGNCSSSTPHF</sequence>
<keyword evidence="2" id="KW-1185">Reference proteome</keyword>
<protein>
    <submittedName>
        <fullName evidence="1">Uncharacterized protein</fullName>
    </submittedName>
</protein>
<dbReference type="Proteomes" id="UP000093053">
    <property type="component" value="Chromosome"/>
</dbReference>
<dbReference type="RefSeq" id="WP_065918956.1">
    <property type="nucleotide sequence ID" value="NZ_CP016793.1"/>
</dbReference>
<organism evidence="1 2">
    <name type="scientific">Lentzea guizhouensis</name>
    <dbReference type="NCBI Taxonomy" id="1586287"/>
    <lineage>
        <taxon>Bacteria</taxon>
        <taxon>Bacillati</taxon>
        <taxon>Actinomycetota</taxon>
        <taxon>Actinomycetes</taxon>
        <taxon>Pseudonocardiales</taxon>
        <taxon>Pseudonocardiaceae</taxon>
        <taxon>Lentzea</taxon>
    </lineage>
</organism>
<dbReference type="EMBL" id="CP016793">
    <property type="protein sequence ID" value="ANZ40618.1"/>
    <property type="molecule type" value="Genomic_DNA"/>
</dbReference>
<name>A0A1B2HSF2_9PSEU</name>
<evidence type="ECO:0000313" key="1">
    <source>
        <dbReference type="EMBL" id="ANZ40618.1"/>
    </source>
</evidence>
<gene>
    <name evidence="1" type="ORF">BBK82_36065</name>
</gene>
<dbReference type="AlphaFoldDB" id="A0A1B2HSF2"/>